<keyword evidence="10" id="KW-1185">Reference proteome</keyword>
<keyword evidence="3" id="KW-1003">Cell membrane</keyword>
<feature type="transmembrane region" description="Helical" evidence="7">
    <location>
        <begin position="159"/>
        <end position="180"/>
    </location>
</feature>
<proteinExistence type="inferred from homology"/>
<keyword evidence="4 7" id="KW-0812">Transmembrane</keyword>
<dbReference type="InterPro" id="IPR051393">
    <property type="entry name" value="ABC_transporter_permease"/>
</dbReference>
<evidence type="ECO:0000256" key="4">
    <source>
        <dbReference type="ARBA" id="ARBA00022692"/>
    </source>
</evidence>
<dbReference type="Gene3D" id="1.10.3720.10">
    <property type="entry name" value="MetI-like"/>
    <property type="match status" value="1"/>
</dbReference>
<evidence type="ECO:0000256" key="2">
    <source>
        <dbReference type="ARBA" id="ARBA00022448"/>
    </source>
</evidence>
<comment type="subcellular location">
    <subcellularLocation>
        <location evidence="1 7">Cell membrane</location>
        <topology evidence="1 7">Multi-pass membrane protein</topology>
    </subcellularLocation>
</comment>
<keyword evidence="9" id="KW-0762">Sugar transport</keyword>
<keyword evidence="2 7" id="KW-0813">Transport</keyword>
<accession>A0ABU0M781</accession>
<keyword evidence="6 7" id="KW-0472">Membrane</keyword>
<feature type="transmembrane region" description="Helical" evidence="7">
    <location>
        <begin position="30"/>
        <end position="58"/>
    </location>
</feature>
<dbReference type="SUPFAM" id="SSF161098">
    <property type="entry name" value="MetI-like"/>
    <property type="match status" value="1"/>
</dbReference>
<evidence type="ECO:0000259" key="8">
    <source>
        <dbReference type="PROSITE" id="PS50928"/>
    </source>
</evidence>
<reference evidence="9 10" key="1">
    <citation type="submission" date="2023-07" db="EMBL/GenBank/DDBJ databases">
        <title>Genomic Encyclopedia of Type Strains, Phase IV (KMG-IV): sequencing the most valuable type-strain genomes for metagenomic binning, comparative biology and taxonomic classification.</title>
        <authorList>
            <person name="Goeker M."/>
        </authorList>
    </citation>
    <scope>NUCLEOTIDE SEQUENCE [LARGE SCALE GENOMIC DNA]</scope>
    <source>
        <strain evidence="9 10">B1-1</strain>
    </source>
</reference>
<feature type="transmembrane region" description="Helical" evidence="7">
    <location>
        <begin position="253"/>
        <end position="274"/>
    </location>
</feature>
<name>A0ABU0M781_9HYPH</name>
<evidence type="ECO:0000313" key="10">
    <source>
        <dbReference type="Proteomes" id="UP001223743"/>
    </source>
</evidence>
<dbReference type="PROSITE" id="PS50928">
    <property type="entry name" value="ABC_TM1"/>
    <property type="match status" value="1"/>
</dbReference>
<dbReference type="RefSeq" id="WP_266279118.1">
    <property type="nucleotide sequence ID" value="NZ_JAPKNF010000001.1"/>
</dbReference>
<feature type="transmembrane region" description="Helical" evidence="7">
    <location>
        <begin position="286"/>
        <end position="305"/>
    </location>
</feature>
<feature type="transmembrane region" description="Helical" evidence="7">
    <location>
        <begin position="94"/>
        <end position="118"/>
    </location>
</feature>
<keyword evidence="5 7" id="KW-1133">Transmembrane helix</keyword>
<evidence type="ECO:0000256" key="6">
    <source>
        <dbReference type="ARBA" id="ARBA00023136"/>
    </source>
</evidence>
<feature type="transmembrane region" description="Helical" evidence="7">
    <location>
        <begin position="226"/>
        <end position="246"/>
    </location>
</feature>
<feature type="transmembrane region" description="Helical" evidence="7">
    <location>
        <begin position="187"/>
        <end position="206"/>
    </location>
</feature>
<protein>
    <submittedName>
        <fullName evidence="9">Multiple sugar transport system permease protein</fullName>
    </submittedName>
</protein>
<evidence type="ECO:0000256" key="1">
    <source>
        <dbReference type="ARBA" id="ARBA00004651"/>
    </source>
</evidence>
<dbReference type="Pfam" id="PF00528">
    <property type="entry name" value="BPD_transp_1"/>
    <property type="match status" value="1"/>
</dbReference>
<sequence>MTSVPYSDAIVSPAARAKPRADVSPRRDRIVGALFVAPLVVALIVTTLYPTLFLIALATSKSTLGKPFRKFVGTDQIVATLTDGNFQIAVAKSIAFAFASATAEVAVGFFVALAFVTLLKLGRTLLVIALLPLMTPPVMVAVAWKLILAPAGGLLNGVLMKAGIIDAPLSFLATPFLAWLSIGVADLWQWVPFVAILSFAALLSLPDGVQEAAMVDGASPLQRLRHITLPLVAAPLASIFLLKLIIGFKLFDLVYVLTFGGPGFATTTATFGIWRLALEQFDVGNAAAQTLVYAIVIGIVTIPVVRLHRFASENQP</sequence>
<gene>
    <name evidence="9" type="ORF">QO015_002433</name>
</gene>
<comment type="caution">
    <text evidence="9">The sequence shown here is derived from an EMBL/GenBank/DDBJ whole genome shotgun (WGS) entry which is preliminary data.</text>
</comment>
<feature type="domain" description="ABC transmembrane type-1" evidence="8">
    <location>
        <begin position="90"/>
        <end position="304"/>
    </location>
</feature>
<feature type="transmembrane region" description="Helical" evidence="7">
    <location>
        <begin position="125"/>
        <end position="147"/>
    </location>
</feature>
<dbReference type="Proteomes" id="UP001223743">
    <property type="component" value="Unassembled WGS sequence"/>
</dbReference>
<dbReference type="InterPro" id="IPR000515">
    <property type="entry name" value="MetI-like"/>
</dbReference>
<dbReference type="CDD" id="cd06261">
    <property type="entry name" value="TM_PBP2"/>
    <property type="match status" value="1"/>
</dbReference>
<dbReference type="EMBL" id="JAUSWJ010000001">
    <property type="protein sequence ID" value="MDQ0516820.1"/>
    <property type="molecule type" value="Genomic_DNA"/>
</dbReference>
<dbReference type="PANTHER" id="PTHR30193:SF45">
    <property type="entry name" value="ABC TRANSPORTER PERMEASE PROTEIN"/>
    <property type="match status" value="1"/>
</dbReference>
<comment type="similarity">
    <text evidence="7">Belongs to the binding-protein-dependent transport system permease family.</text>
</comment>
<evidence type="ECO:0000256" key="7">
    <source>
        <dbReference type="RuleBase" id="RU363032"/>
    </source>
</evidence>
<evidence type="ECO:0000256" key="5">
    <source>
        <dbReference type="ARBA" id="ARBA00022989"/>
    </source>
</evidence>
<evidence type="ECO:0000256" key="3">
    <source>
        <dbReference type="ARBA" id="ARBA00022475"/>
    </source>
</evidence>
<organism evidence="9 10">
    <name type="scientific">Kaistia geumhonensis</name>
    <dbReference type="NCBI Taxonomy" id="410839"/>
    <lineage>
        <taxon>Bacteria</taxon>
        <taxon>Pseudomonadati</taxon>
        <taxon>Pseudomonadota</taxon>
        <taxon>Alphaproteobacteria</taxon>
        <taxon>Hyphomicrobiales</taxon>
        <taxon>Kaistiaceae</taxon>
        <taxon>Kaistia</taxon>
    </lineage>
</organism>
<dbReference type="InterPro" id="IPR035906">
    <property type="entry name" value="MetI-like_sf"/>
</dbReference>
<evidence type="ECO:0000313" key="9">
    <source>
        <dbReference type="EMBL" id="MDQ0516820.1"/>
    </source>
</evidence>
<dbReference type="PANTHER" id="PTHR30193">
    <property type="entry name" value="ABC TRANSPORTER PERMEASE PROTEIN"/>
    <property type="match status" value="1"/>
</dbReference>